<dbReference type="RefSeq" id="WP_148772111.1">
    <property type="nucleotide sequence ID" value="NZ_VSSS01000016.1"/>
</dbReference>
<evidence type="ECO:0000256" key="1">
    <source>
        <dbReference type="ARBA" id="ARBA00001933"/>
    </source>
</evidence>
<comment type="cofactor">
    <cofactor evidence="1">
        <name>pyridoxal 5'-phosphate</name>
        <dbReference type="ChEBI" id="CHEBI:597326"/>
    </cofactor>
</comment>
<protein>
    <recommendedName>
        <fullName evidence="3">aspartate transaminase</fullName>
        <ecNumber evidence="3">2.6.1.1</ecNumber>
    </recommendedName>
</protein>
<reference evidence="9 10" key="1">
    <citation type="submission" date="2019-08" db="EMBL/GenBank/DDBJ databases">
        <title>Bradyrhizobium hipponensis sp. nov., a rhizobium isolated from a Lupinus angustifolius root nodule in Tunisia.</title>
        <authorList>
            <person name="Off K."/>
            <person name="Rejili M."/>
            <person name="Mars M."/>
            <person name="Brachmann A."/>
            <person name="Marin M."/>
        </authorList>
    </citation>
    <scope>NUCLEOTIDE SEQUENCE [LARGE SCALE GENOMIC DNA]</scope>
    <source>
        <strain evidence="9 10">CTAW71</strain>
    </source>
</reference>
<evidence type="ECO:0000256" key="7">
    <source>
        <dbReference type="ARBA" id="ARBA00049185"/>
    </source>
</evidence>
<dbReference type="Pfam" id="PF00155">
    <property type="entry name" value="Aminotran_1_2"/>
    <property type="match status" value="1"/>
</dbReference>
<accession>A0A5D3KQE2</accession>
<evidence type="ECO:0000259" key="8">
    <source>
        <dbReference type="Pfam" id="PF00155"/>
    </source>
</evidence>
<dbReference type="NCBIfam" id="NF004854">
    <property type="entry name" value="PRK06207.1"/>
    <property type="match status" value="1"/>
</dbReference>
<comment type="similarity">
    <text evidence="2">Belongs to the class-I pyridoxal-phosphate-dependent aminotransferase family.</text>
</comment>
<dbReference type="InterPro" id="IPR015422">
    <property type="entry name" value="PyrdxlP-dep_Trfase_small"/>
</dbReference>
<proteinExistence type="inferred from homology"/>
<sequence>MIIDRFVALATAHAPGQEVRQAAGDVGNLMRGRKLSGRPVDFSHGDVDAFLPTPGASDHFLEALAAGGRQAYTEYRGTADIRAGLSEALATFTGAPVSADDGTIVTPGTQGALFLAVASLVSPGDQVAIVQPDYFANRKLVEFFGGRPVPVTMDYLCGSDEAGLNLVQLQAAFEAGARVFLFSNPNNPTGAVYSKREIVEIARLAAAFGVTIIADQLYARLLYPNEAYAHIRAAGLPAERIITIMGPSKTESLSGYRLGIAFGAPAVIERMEKLQAIVSLRAAGYNQAVLRTWFREPAGWLEERILKHQAIRNDLLGVLRDGGLATREPQAGSYLFPTLPPLAVELADFVRLLRHQAGVIVTPGTEFGPYPNSIRLNFSQDHTEAVAAGQRIVEMARRYRRRGPPHAPSNCNLASRA</sequence>
<dbReference type="PANTHER" id="PTHR46383">
    <property type="entry name" value="ASPARTATE AMINOTRANSFERASE"/>
    <property type="match status" value="1"/>
</dbReference>
<dbReference type="InterPro" id="IPR015421">
    <property type="entry name" value="PyrdxlP-dep_Trfase_major"/>
</dbReference>
<keyword evidence="5 9" id="KW-0808">Transferase</keyword>
<dbReference type="GO" id="GO:0006520">
    <property type="term" value="P:amino acid metabolic process"/>
    <property type="evidence" value="ECO:0007669"/>
    <property type="project" value="InterPro"/>
</dbReference>
<evidence type="ECO:0000256" key="3">
    <source>
        <dbReference type="ARBA" id="ARBA00012753"/>
    </source>
</evidence>
<evidence type="ECO:0000256" key="2">
    <source>
        <dbReference type="ARBA" id="ARBA00007441"/>
    </source>
</evidence>
<dbReference type="Proteomes" id="UP000324758">
    <property type="component" value="Unassembled WGS sequence"/>
</dbReference>
<dbReference type="SUPFAM" id="SSF53383">
    <property type="entry name" value="PLP-dependent transferases"/>
    <property type="match status" value="1"/>
</dbReference>
<keyword evidence="6" id="KW-0663">Pyridoxal phosphate</keyword>
<evidence type="ECO:0000313" key="9">
    <source>
        <dbReference type="EMBL" id="TYL97177.1"/>
    </source>
</evidence>
<dbReference type="InterPro" id="IPR004839">
    <property type="entry name" value="Aminotransferase_I/II_large"/>
</dbReference>
<evidence type="ECO:0000313" key="10">
    <source>
        <dbReference type="Proteomes" id="UP000324758"/>
    </source>
</evidence>
<dbReference type="OrthoDB" id="9804407at2"/>
<comment type="caution">
    <text evidence="9">The sequence shown here is derived from an EMBL/GenBank/DDBJ whole genome shotgun (WGS) entry which is preliminary data.</text>
</comment>
<feature type="domain" description="Aminotransferase class I/classII large" evidence="8">
    <location>
        <begin position="53"/>
        <end position="384"/>
    </location>
</feature>
<dbReference type="EC" id="2.6.1.1" evidence="3"/>
<dbReference type="EMBL" id="VSSS01000016">
    <property type="protein sequence ID" value="TYL97177.1"/>
    <property type="molecule type" value="Genomic_DNA"/>
</dbReference>
<dbReference type="PANTHER" id="PTHR46383:SF1">
    <property type="entry name" value="ASPARTATE AMINOTRANSFERASE"/>
    <property type="match status" value="1"/>
</dbReference>
<name>A0A5D3KQE2_9BRAD</name>
<keyword evidence="4 9" id="KW-0032">Aminotransferase</keyword>
<dbReference type="InterPro" id="IPR015424">
    <property type="entry name" value="PyrdxlP-dep_Trfase"/>
</dbReference>
<dbReference type="Gene3D" id="3.40.640.10">
    <property type="entry name" value="Type I PLP-dependent aspartate aminotransferase-like (Major domain)"/>
    <property type="match status" value="1"/>
</dbReference>
<evidence type="ECO:0000256" key="6">
    <source>
        <dbReference type="ARBA" id="ARBA00022898"/>
    </source>
</evidence>
<dbReference type="Gene3D" id="3.90.1150.10">
    <property type="entry name" value="Aspartate Aminotransferase, domain 1"/>
    <property type="match status" value="1"/>
</dbReference>
<dbReference type="GO" id="GO:0004069">
    <property type="term" value="F:L-aspartate:2-oxoglutarate aminotransferase activity"/>
    <property type="evidence" value="ECO:0007669"/>
    <property type="project" value="UniProtKB-EC"/>
</dbReference>
<keyword evidence="10" id="KW-1185">Reference proteome</keyword>
<evidence type="ECO:0000256" key="5">
    <source>
        <dbReference type="ARBA" id="ARBA00022679"/>
    </source>
</evidence>
<gene>
    <name evidence="9" type="ORF">FXB40_10410</name>
</gene>
<dbReference type="CDD" id="cd00609">
    <property type="entry name" value="AAT_like"/>
    <property type="match status" value="1"/>
</dbReference>
<dbReference type="InterPro" id="IPR050596">
    <property type="entry name" value="AspAT/PAT-like"/>
</dbReference>
<dbReference type="AlphaFoldDB" id="A0A5D3KQE2"/>
<evidence type="ECO:0000256" key="4">
    <source>
        <dbReference type="ARBA" id="ARBA00022576"/>
    </source>
</evidence>
<dbReference type="GO" id="GO:0030170">
    <property type="term" value="F:pyridoxal phosphate binding"/>
    <property type="evidence" value="ECO:0007669"/>
    <property type="project" value="InterPro"/>
</dbReference>
<comment type="catalytic activity">
    <reaction evidence="7">
        <text>L-aspartate + 2-oxoglutarate = oxaloacetate + L-glutamate</text>
        <dbReference type="Rhea" id="RHEA:21824"/>
        <dbReference type="ChEBI" id="CHEBI:16452"/>
        <dbReference type="ChEBI" id="CHEBI:16810"/>
        <dbReference type="ChEBI" id="CHEBI:29985"/>
        <dbReference type="ChEBI" id="CHEBI:29991"/>
        <dbReference type="EC" id="2.6.1.1"/>
    </reaction>
</comment>
<organism evidence="9 10">
    <name type="scientific">Bradyrhizobium rifense</name>
    <dbReference type="NCBI Taxonomy" id="515499"/>
    <lineage>
        <taxon>Bacteria</taxon>
        <taxon>Pseudomonadati</taxon>
        <taxon>Pseudomonadota</taxon>
        <taxon>Alphaproteobacteria</taxon>
        <taxon>Hyphomicrobiales</taxon>
        <taxon>Nitrobacteraceae</taxon>
        <taxon>Bradyrhizobium</taxon>
    </lineage>
</organism>